<dbReference type="AlphaFoldDB" id="A0A8S0XUW4"/>
<evidence type="ECO:0000259" key="1">
    <source>
        <dbReference type="PROSITE" id="PS51832"/>
    </source>
</evidence>
<dbReference type="Pfam" id="PF13487">
    <property type="entry name" value="HD_5"/>
    <property type="match status" value="1"/>
</dbReference>
<gene>
    <name evidence="2" type="ORF">METHB2_70095</name>
</gene>
<reference evidence="2 3" key="1">
    <citation type="submission" date="2020-02" db="EMBL/GenBank/DDBJ databases">
        <authorList>
            <person name="Hogendoorn C."/>
        </authorList>
    </citation>
    <scope>NUCLEOTIDE SEQUENCE [LARGE SCALE GENOMIC DNA]</scope>
    <source>
        <strain evidence="2">METHB21</strain>
    </source>
</reference>
<dbReference type="CDD" id="cd00077">
    <property type="entry name" value="HDc"/>
    <property type="match status" value="1"/>
</dbReference>
<name>A0A8S0XUW4_9GAMM</name>
<protein>
    <submittedName>
        <fullName evidence="2">Metal-dependent phosphohydrolase, HD subdomain</fullName>
    </submittedName>
</protein>
<sequence>MDDNEFPALSNTMMQIDVKDLKIGMYVSRLDKPWLETSFLFQGFELKSQADIHAVKQHCKFVYIDVARQNKSPARVTRKISFNKEWLDKRVPPKPLSTFEKEIVRAGYVYQETSDLVRSFMQEVQLGKSINVEIAKKAVAACVDSILHAPDALLWMTQLKNRDLYTSQHSMNVCILAIALGRQINLPEKELNNVGLCGMMHDMGKMRVPLEVLNKPGKLDPDELKIMQSHPQLGWQLLMSSRGMYGGAVDVAYSHHERLDGTGYPRKLTAEQITPYTRIVAIVDMYDAITSDRVYQQGRTHLEAINIMTKLCGAHLDSGLTYKFIECLGIYPPGSIVEMDNGEVAIVVEVNQKQKIKPKIILLLDEDKKTRPERMIDLSKMDLDASGHGYRIRKNVRAEDYGIDLNKYYHNGMIERGLAAV</sequence>
<dbReference type="InterPro" id="IPR003607">
    <property type="entry name" value="HD/PDEase_dom"/>
</dbReference>
<dbReference type="Proteomes" id="UP000494216">
    <property type="component" value="Unassembled WGS sequence"/>
</dbReference>
<keyword evidence="3" id="KW-1185">Reference proteome</keyword>
<dbReference type="PANTHER" id="PTHR43155:SF2">
    <property type="entry name" value="CYCLIC DI-GMP PHOSPHODIESTERASE PA4108"/>
    <property type="match status" value="1"/>
</dbReference>
<proteinExistence type="predicted"/>
<accession>A0A8S0XUW4</accession>
<evidence type="ECO:0000313" key="3">
    <source>
        <dbReference type="Proteomes" id="UP000494216"/>
    </source>
</evidence>
<comment type="caution">
    <text evidence="2">The sequence shown here is derived from an EMBL/GenBank/DDBJ whole genome shotgun (WGS) entry which is preliminary data.</text>
</comment>
<dbReference type="SMART" id="SM00471">
    <property type="entry name" value="HDc"/>
    <property type="match status" value="1"/>
</dbReference>
<evidence type="ECO:0000313" key="2">
    <source>
        <dbReference type="EMBL" id="CAA9892488.1"/>
    </source>
</evidence>
<dbReference type="Pfam" id="PF11871">
    <property type="entry name" value="DUF3391"/>
    <property type="match status" value="1"/>
</dbReference>
<dbReference type="Gene3D" id="1.10.3210.10">
    <property type="entry name" value="Hypothetical protein af1432"/>
    <property type="match status" value="1"/>
</dbReference>
<dbReference type="RefSeq" id="WP_246247079.1">
    <property type="nucleotide sequence ID" value="NZ_CADCXN010000102.1"/>
</dbReference>
<dbReference type="PROSITE" id="PS51832">
    <property type="entry name" value="HD_GYP"/>
    <property type="match status" value="1"/>
</dbReference>
<dbReference type="InterPro" id="IPR021812">
    <property type="entry name" value="DUF3391"/>
</dbReference>
<dbReference type="SUPFAM" id="SSF109604">
    <property type="entry name" value="HD-domain/PDEase-like"/>
    <property type="match status" value="1"/>
</dbReference>
<dbReference type="InterPro" id="IPR037522">
    <property type="entry name" value="HD_GYP_dom"/>
</dbReference>
<organism evidence="2 3">
    <name type="scientific">Candidatus Methylobacter favarea</name>
    <dbReference type="NCBI Taxonomy" id="2707345"/>
    <lineage>
        <taxon>Bacteria</taxon>
        <taxon>Pseudomonadati</taxon>
        <taxon>Pseudomonadota</taxon>
        <taxon>Gammaproteobacteria</taxon>
        <taxon>Methylococcales</taxon>
        <taxon>Methylococcaceae</taxon>
        <taxon>Methylobacter</taxon>
    </lineage>
</organism>
<dbReference type="PANTHER" id="PTHR43155">
    <property type="entry name" value="CYCLIC DI-GMP PHOSPHODIESTERASE PA4108-RELATED"/>
    <property type="match status" value="1"/>
</dbReference>
<feature type="domain" description="HD-GYP" evidence="1">
    <location>
        <begin position="144"/>
        <end position="340"/>
    </location>
</feature>
<dbReference type="GO" id="GO:0008081">
    <property type="term" value="F:phosphoric diester hydrolase activity"/>
    <property type="evidence" value="ECO:0007669"/>
    <property type="project" value="UniProtKB-ARBA"/>
</dbReference>
<dbReference type="EMBL" id="CADCXN010000102">
    <property type="protein sequence ID" value="CAA9892488.1"/>
    <property type="molecule type" value="Genomic_DNA"/>
</dbReference>